<organism evidence="2 3">
    <name type="scientific">Oleoguttula mirabilis</name>
    <dbReference type="NCBI Taxonomy" id="1507867"/>
    <lineage>
        <taxon>Eukaryota</taxon>
        <taxon>Fungi</taxon>
        <taxon>Dikarya</taxon>
        <taxon>Ascomycota</taxon>
        <taxon>Pezizomycotina</taxon>
        <taxon>Dothideomycetes</taxon>
        <taxon>Dothideomycetidae</taxon>
        <taxon>Mycosphaerellales</taxon>
        <taxon>Teratosphaeriaceae</taxon>
        <taxon>Oleoguttula</taxon>
    </lineage>
</organism>
<protein>
    <recommendedName>
        <fullName evidence="1">NTF2-like domain-containing protein</fullName>
    </recommendedName>
</protein>
<feature type="domain" description="NTF2-like" evidence="1">
    <location>
        <begin position="1"/>
        <end position="83"/>
    </location>
</feature>
<dbReference type="Pfam" id="PF26534">
    <property type="entry name" value="NTF2_7"/>
    <property type="match status" value="1"/>
</dbReference>
<reference evidence="2 3" key="1">
    <citation type="submission" date="2021-11" db="EMBL/GenBank/DDBJ databases">
        <title>Black yeast isolated from Biological Soil Crust.</title>
        <authorList>
            <person name="Kurbessoian T."/>
        </authorList>
    </citation>
    <scope>NUCLEOTIDE SEQUENCE [LARGE SCALE GENOMIC DNA]</scope>
    <source>
        <strain evidence="2 3">CCFEE 5522</strain>
    </source>
</reference>
<gene>
    <name evidence="2" type="ORF">LTR36_008435</name>
</gene>
<evidence type="ECO:0000313" key="2">
    <source>
        <dbReference type="EMBL" id="KAK4540927.1"/>
    </source>
</evidence>
<dbReference type="InterPro" id="IPR058645">
    <property type="entry name" value="NTF2-like_dom_7"/>
</dbReference>
<name>A0AAV9J855_9PEZI</name>
<evidence type="ECO:0000259" key="1">
    <source>
        <dbReference type="Pfam" id="PF26534"/>
    </source>
</evidence>
<dbReference type="AlphaFoldDB" id="A0AAV9J855"/>
<comment type="caution">
    <text evidence="2">The sequence shown here is derived from an EMBL/GenBank/DDBJ whole genome shotgun (WGS) entry which is preliminary data.</text>
</comment>
<dbReference type="EMBL" id="JAVFHQ010000059">
    <property type="protein sequence ID" value="KAK4540927.1"/>
    <property type="molecule type" value="Genomic_DNA"/>
</dbReference>
<sequence length="100" mass="10661">MRDEQANTVANNFKTLIGTDTNATANAVITADEVDYSDSVIPLMDSTCPPVGSPLPFVALGTATFDSRSKFEAGQAAQRNITYALLCDTVEITYVKILGL</sequence>
<accession>A0AAV9J855</accession>
<evidence type="ECO:0000313" key="3">
    <source>
        <dbReference type="Proteomes" id="UP001324427"/>
    </source>
</evidence>
<dbReference type="Proteomes" id="UP001324427">
    <property type="component" value="Unassembled WGS sequence"/>
</dbReference>
<keyword evidence="3" id="KW-1185">Reference proteome</keyword>
<proteinExistence type="predicted"/>